<dbReference type="EMBL" id="SOMN01000031">
    <property type="protein sequence ID" value="TFE23780.1"/>
    <property type="molecule type" value="Genomic_DNA"/>
</dbReference>
<dbReference type="Proteomes" id="UP000297900">
    <property type="component" value="Unassembled WGS sequence"/>
</dbReference>
<dbReference type="RefSeq" id="WP_135153680.1">
    <property type="nucleotide sequence ID" value="NZ_SOMN01000031.1"/>
</dbReference>
<proteinExistence type="predicted"/>
<comment type="caution">
    <text evidence="1">The sequence shown here is derived from an EMBL/GenBank/DDBJ whole genome shotgun (WGS) entry which is preliminary data.</text>
</comment>
<gene>
    <name evidence="1" type="ORF">E2980_18285</name>
</gene>
<organism evidence="1 2">
    <name type="scientific">Cohnella luojiensis</name>
    <dbReference type="NCBI Taxonomy" id="652876"/>
    <lineage>
        <taxon>Bacteria</taxon>
        <taxon>Bacillati</taxon>
        <taxon>Bacillota</taxon>
        <taxon>Bacilli</taxon>
        <taxon>Bacillales</taxon>
        <taxon>Paenibacillaceae</taxon>
        <taxon>Cohnella</taxon>
    </lineage>
</organism>
<dbReference type="AlphaFoldDB" id="A0A4Y8LR16"/>
<evidence type="ECO:0000313" key="2">
    <source>
        <dbReference type="Proteomes" id="UP000297900"/>
    </source>
</evidence>
<evidence type="ECO:0000313" key="1">
    <source>
        <dbReference type="EMBL" id="TFE23780.1"/>
    </source>
</evidence>
<accession>A0A4Y8LR16</accession>
<dbReference type="Gene3D" id="3.40.1000.10">
    <property type="entry name" value="Mog1/PsbP, alpha/beta/alpha sandwich"/>
    <property type="match status" value="1"/>
</dbReference>
<name>A0A4Y8LR16_9BACL</name>
<keyword evidence="2" id="KW-1185">Reference proteome</keyword>
<reference evidence="1 2" key="1">
    <citation type="submission" date="2019-03" db="EMBL/GenBank/DDBJ databases">
        <title>Cohnella endophytica sp. nov., a novel endophytic bacterium isolated from bark of Sonneratia apetala.</title>
        <authorList>
            <person name="Tuo L."/>
        </authorList>
    </citation>
    <scope>NUCLEOTIDE SEQUENCE [LARGE SCALE GENOMIC DNA]</scope>
    <source>
        <strain evidence="1 2">CCTCC AB 208254</strain>
    </source>
</reference>
<sequence>MEETEKTFQGYPAKRLVFNKTEEGWKTFVCTAVFFEANGRFYQITASANEDILEDAQEELNEIVGTLKLK</sequence>
<protein>
    <submittedName>
        <fullName evidence="1">Uncharacterized protein</fullName>
    </submittedName>
</protein>